<keyword evidence="13" id="KW-1185">Reference proteome</keyword>
<accession>A0A1V9YB95</accession>
<dbReference type="EMBL" id="JNBR01002405">
    <property type="protein sequence ID" value="OQR82987.1"/>
    <property type="molecule type" value="Genomic_DNA"/>
</dbReference>
<keyword evidence="7" id="KW-0539">Nucleus</keyword>
<comment type="subcellular location">
    <subcellularLocation>
        <location evidence="1">Nucleus inner membrane</location>
        <topology evidence="1">Multi-pass membrane protein</topology>
        <orientation evidence="1">Nucleoplasmic side</orientation>
    </subcellularLocation>
</comment>
<feature type="transmembrane region" description="Helical" evidence="10">
    <location>
        <begin position="424"/>
        <end position="441"/>
    </location>
</feature>
<keyword evidence="3 10" id="KW-0812">Transmembrane</keyword>
<feature type="coiled-coil region" evidence="8">
    <location>
        <begin position="774"/>
        <end position="829"/>
    </location>
</feature>
<gene>
    <name evidence="12" type="ORF">ACHHYP_15248</name>
</gene>
<evidence type="ECO:0000313" key="13">
    <source>
        <dbReference type="Proteomes" id="UP000243579"/>
    </source>
</evidence>
<dbReference type="Pfam" id="PF10225">
    <property type="entry name" value="NEMP"/>
    <property type="match status" value="1"/>
</dbReference>
<evidence type="ECO:0000256" key="3">
    <source>
        <dbReference type="ARBA" id="ARBA00022692"/>
    </source>
</evidence>
<keyword evidence="4 11" id="KW-0732">Signal</keyword>
<keyword evidence="12" id="KW-0418">Kinase</keyword>
<keyword evidence="12" id="KW-0808">Transferase</keyword>
<dbReference type="STRING" id="1202772.A0A1V9YB95"/>
<feature type="region of interest" description="Disordered" evidence="9">
    <location>
        <begin position="533"/>
        <end position="556"/>
    </location>
</feature>
<keyword evidence="8" id="KW-0175">Coiled coil</keyword>
<feature type="transmembrane region" description="Helical" evidence="10">
    <location>
        <begin position="448"/>
        <end position="472"/>
    </location>
</feature>
<feature type="coiled-coil region" evidence="8">
    <location>
        <begin position="489"/>
        <end position="523"/>
    </location>
</feature>
<protein>
    <submittedName>
        <fullName evidence="12">Protein kinase</fullName>
    </submittedName>
</protein>
<comment type="caution">
    <text evidence="12">The sequence shown here is derived from an EMBL/GenBank/DDBJ whole genome shotgun (WGS) entry which is preliminary data.</text>
</comment>
<feature type="compositionally biased region" description="Basic and acidic residues" evidence="9">
    <location>
        <begin position="533"/>
        <end position="544"/>
    </location>
</feature>
<keyword evidence="5 10" id="KW-1133">Transmembrane helix</keyword>
<organism evidence="12 13">
    <name type="scientific">Achlya hypogyna</name>
    <name type="common">Oomycete</name>
    <name type="synonym">Protoachlya hypogyna</name>
    <dbReference type="NCBI Taxonomy" id="1202772"/>
    <lineage>
        <taxon>Eukaryota</taxon>
        <taxon>Sar</taxon>
        <taxon>Stramenopiles</taxon>
        <taxon>Oomycota</taxon>
        <taxon>Saprolegniomycetes</taxon>
        <taxon>Saprolegniales</taxon>
        <taxon>Achlyaceae</taxon>
        <taxon>Achlya</taxon>
    </lineage>
</organism>
<evidence type="ECO:0000313" key="12">
    <source>
        <dbReference type="EMBL" id="OQR82987.1"/>
    </source>
</evidence>
<reference evidence="12 13" key="1">
    <citation type="journal article" date="2014" name="Genome Biol. Evol.">
        <title>The secreted proteins of Achlya hypogyna and Thraustotheca clavata identify the ancestral oomycete secretome and reveal gene acquisitions by horizontal gene transfer.</title>
        <authorList>
            <person name="Misner I."/>
            <person name="Blouin N."/>
            <person name="Leonard G."/>
            <person name="Richards T.A."/>
            <person name="Lane C.E."/>
        </authorList>
    </citation>
    <scope>NUCLEOTIDE SEQUENCE [LARGE SCALE GENOMIC DNA]</scope>
    <source>
        <strain evidence="12 13">ATCC 48635</strain>
    </source>
</reference>
<feature type="transmembrane region" description="Helical" evidence="10">
    <location>
        <begin position="273"/>
        <end position="293"/>
    </location>
</feature>
<dbReference type="AlphaFoldDB" id="A0A1V9YB95"/>
<evidence type="ECO:0000256" key="5">
    <source>
        <dbReference type="ARBA" id="ARBA00022989"/>
    </source>
</evidence>
<evidence type="ECO:0000256" key="8">
    <source>
        <dbReference type="SAM" id="Coils"/>
    </source>
</evidence>
<dbReference type="GO" id="GO:0016301">
    <property type="term" value="F:kinase activity"/>
    <property type="evidence" value="ECO:0007669"/>
    <property type="project" value="UniProtKB-KW"/>
</dbReference>
<dbReference type="OrthoDB" id="509138at2759"/>
<evidence type="ECO:0000256" key="9">
    <source>
        <dbReference type="SAM" id="MobiDB-lite"/>
    </source>
</evidence>
<evidence type="ECO:0000256" key="10">
    <source>
        <dbReference type="SAM" id="Phobius"/>
    </source>
</evidence>
<evidence type="ECO:0000256" key="7">
    <source>
        <dbReference type="ARBA" id="ARBA00023242"/>
    </source>
</evidence>
<feature type="transmembrane region" description="Helical" evidence="10">
    <location>
        <begin position="313"/>
        <end position="335"/>
    </location>
</feature>
<sequence>MLTQALVPLLIVASAGFTYYSAVSPTFASWEEDWIATAEASPATMNVTWVDDGFAKYGEKKTYCFYPNATLSFQMEPLTSPAQPYVVQWFGQYEEARQAADVVVNYVEQIQELFPPFRSFLWTWSDLRIKLTSESRSQLELSYTSPISAPCQIYDNLDVLSSPYVQEHVPEKLQYVMDFFGKYVEAYCHGCRDGCPQACNGPTESCVMTKSPYSYPCITVHGPTTGMLLSSAQVSFVLEFKTYVDLAFAQNLLLGLIIYFSSEVLASYRVFHYFLGAAIGIVCSIALLLYQMYKQAQNTARLLPGSGFLQSASLFTTMAFPVTGLVLLPTLYRALRYALDLLFQFWLSESVMGVPHLGKLYFLFFGLMGCAMVWWFQWWAPTEASLSTVTTLDTNPDKHDDPDVLEDIRRMELEDLALPSSQKYLAWCLQVFAVMLLLQSTSSTTMSCVVVVLALMSSVLQALYDCLYFWYWSETPGMHSELISTDEFAAQAETETEKALRELQQYLRDHKEARQRVKSKNLNNVKAFSKGRDHLAEDLPERHSPGKKKKTRDDSGEYPFAQLREEAKLIDRLTRENQAKNEQLQALEIALSNEIEKHEAVVQVMRDKELTQKQETDHLIEVLNAKLCDYQVRMEACSTLDDANATLRSRVDELVRQLADENKNHVEEVHAMRLDMFNHKMALEQTFRKSLQELDAQYLKKAYNAMAEESKNALVANAKLKDELQMQSIGVENLMLRFKAQADQFHKMKVENEILEKGCSLRVKEISNLKTAHVAAEKKTAKAHAEELEKAQAAAVDLAATIEELKQENRQLQRQVEHVQKRCSKWKARAHDLANDKATPGQIDPSHDQEDVDALFTGPALTLERRRKSLAAATMEGPSSFDPRELWSASLAALPSSERCVTAPTYCLPREGGH</sequence>
<dbReference type="PANTHER" id="PTHR13598">
    <property type="entry name" value="AT07567P-RELATED"/>
    <property type="match status" value="1"/>
</dbReference>
<dbReference type="GO" id="GO:0005637">
    <property type="term" value="C:nuclear inner membrane"/>
    <property type="evidence" value="ECO:0007669"/>
    <property type="project" value="UniProtKB-SubCell"/>
</dbReference>
<proteinExistence type="inferred from homology"/>
<evidence type="ECO:0000256" key="1">
    <source>
        <dbReference type="ARBA" id="ARBA00004575"/>
    </source>
</evidence>
<dbReference type="Proteomes" id="UP000243579">
    <property type="component" value="Unassembled WGS sequence"/>
</dbReference>
<feature type="transmembrane region" description="Helical" evidence="10">
    <location>
        <begin position="356"/>
        <end position="376"/>
    </location>
</feature>
<name>A0A1V9YB95_ACHHY</name>
<dbReference type="PANTHER" id="PTHR13598:SF1">
    <property type="entry name" value="AT07567P-RELATED"/>
    <property type="match status" value="1"/>
</dbReference>
<dbReference type="InterPro" id="IPR019358">
    <property type="entry name" value="NEMP_fam"/>
</dbReference>
<keyword evidence="6 10" id="KW-0472">Membrane</keyword>
<feature type="chain" id="PRO_5013048603" evidence="11">
    <location>
        <begin position="23"/>
        <end position="914"/>
    </location>
</feature>
<feature type="signal peptide" evidence="11">
    <location>
        <begin position="1"/>
        <end position="22"/>
    </location>
</feature>
<feature type="coiled-coil region" evidence="8">
    <location>
        <begin position="563"/>
        <end position="601"/>
    </location>
</feature>
<evidence type="ECO:0000256" key="4">
    <source>
        <dbReference type="ARBA" id="ARBA00022729"/>
    </source>
</evidence>
<evidence type="ECO:0000256" key="11">
    <source>
        <dbReference type="SAM" id="SignalP"/>
    </source>
</evidence>
<evidence type="ECO:0000256" key="6">
    <source>
        <dbReference type="ARBA" id="ARBA00023136"/>
    </source>
</evidence>
<comment type="similarity">
    <text evidence="2">Belongs to the NEMP family.</text>
</comment>
<feature type="transmembrane region" description="Helical" evidence="10">
    <location>
        <begin position="243"/>
        <end position="261"/>
    </location>
</feature>
<evidence type="ECO:0000256" key="2">
    <source>
        <dbReference type="ARBA" id="ARBA00005748"/>
    </source>
</evidence>